<gene>
    <name evidence="2" type="ORF">C8263_08480</name>
</gene>
<dbReference type="PANTHER" id="PTHR43861">
    <property type="entry name" value="TRANS-ACONITATE 2-METHYLTRANSFERASE-RELATED"/>
    <property type="match status" value="1"/>
</dbReference>
<dbReference type="InterPro" id="IPR029063">
    <property type="entry name" value="SAM-dependent_MTases_sf"/>
</dbReference>
<sequence>MTNWPALSWSRTEGVTVPAYDAVADFYVAFVDRLLADPGSFWHPLLERYDELLGPDLSGACVLDIACGEGHLARRLCTFGPASVLGIDLAPALIEVATKRADDPRLSFRVDDAQTLATIPDASVDVAVSKLALMDIADHRALFQATARVLVPGGRFLLSLLHPCFETPFHEERAPRFLLDDTGRRLAYRIQAYAQEGPWHSGGSGVRGRLGAHHRTLSTLVNDLLAAGLTLRGLYEVTSAPVGLLSQVPQTLLLDAQRPD</sequence>
<name>A0A2T3W8M1_9DEIO</name>
<dbReference type="Pfam" id="PF08241">
    <property type="entry name" value="Methyltransf_11"/>
    <property type="match status" value="1"/>
</dbReference>
<evidence type="ECO:0000313" key="2">
    <source>
        <dbReference type="EMBL" id="PTA68103.1"/>
    </source>
</evidence>
<evidence type="ECO:0000313" key="3">
    <source>
        <dbReference type="Proteomes" id="UP000240317"/>
    </source>
</evidence>
<protein>
    <recommendedName>
        <fullName evidence="1">Methyltransferase type 11 domain-containing protein</fullName>
    </recommendedName>
</protein>
<comment type="caution">
    <text evidence="2">The sequence shown here is derived from an EMBL/GenBank/DDBJ whole genome shotgun (WGS) entry which is preliminary data.</text>
</comment>
<dbReference type="SUPFAM" id="SSF53335">
    <property type="entry name" value="S-adenosyl-L-methionine-dependent methyltransferases"/>
    <property type="match status" value="1"/>
</dbReference>
<dbReference type="AlphaFoldDB" id="A0A2T3W8M1"/>
<dbReference type="GO" id="GO:0008757">
    <property type="term" value="F:S-adenosylmethionine-dependent methyltransferase activity"/>
    <property type="evidence" value="ECO:0007669"/>
    <property type="project" value="InterPro"/>
</dbReference>
<dbReference type="InterPro" id="IPR013216">
    <property type="entry name" value="Methyltransf_11"/>
</dbReference>
<reference evidence="2 3" key="1">
    <citation type="submission" date="2018-03" db="EMBL/GenBank/DDBJ databases">
        <title>Draft genome of Deinococcus sp. OD32.</title>
        <authorList>
            <person name="Wang X.-P."/>
            <person name="Du Z.-J."/>
        </authorList>
    </citation>
    <scope>NUCLEOTIDE SEQUENCE [LARGE SCALE GENOMIC DNA]</scope>
    <source>
        <strain evidence="2 3">OD32</strain>
    </source>
</reference>
<organism evidence="2 3">
    <name type="scientific">Deinococcus arcticus</name>
    <dbReference type="NCBI Taxonomy" id="2136176"/>
    <lineage>
        <taxon>Bacteria</taxon>
        <taxon>Thermotogati</taxon>
        <taxon>Deinococcota</taxon>
        <taxon>Deinococci</taxon>
        <taxon>Deinococcales</taxon>
        <taxon>Deinococcaceae</taxon>
        <taxon>Deinococcus</taxon>
    </lineage>
</organism>
<dbReference type="Gene3D" id="3.40.50.150">
    <property type="entry name" value="Vaccinia Virus protein VP39"/>
    <property type="match status" value="1"/>
</dbReference>
<evidence type="ECO:0000259" key="1">
    <source>
        <dbReference type="Pfam" id="PF08241"/>
    </source>
</evidence>
<accession>A0A2T3W8M1</accession>
<dbReference type="PANTHER" id="PTHR43861:SF1">
    <property type="entry name" value="TRANS-ACONITATE 2-METHYLTRANSFERASE"/>
    <property type="match status" value="1"/>
</dbReference>
<keyword evidence="3" id="KW-1185">Reference proteome</keyword>
<dbReference type="EMBL" id="PYSV01000007">
    <property type="protein sequence ID" value="PTA68103.1"/>
    <property type="molecule type" value="Genomic_DNA"/>
</dbReference>
<dbReference type="Proteomes" id="UP000240317">
    <property type="component" value="Unassembled WGS sequence"/>
</dbReference>
<proteinExistence type="predicted"/>
<feature type="domain" description="Methyltransferase type 11" evidence="1">
    <location>
        <begin position="63"/>
        <end position="157"/>
    </location>
</feature>
<dbReference type="CDD" id="cd02440">
    <property type="entry name" value="AdoMet_MTases"/>
    <property type="match status" value="1"/>
</dbReference>